<evidence type="ECO:0000313" key="9">
    <source>
        <dbReference type="EMBL" id="CAE8605764.1"/>
    </source>
</evidence>
<dbReference type="InterPro" id="IPR035983">
    <property type="entry name" value="Hect_E3_ubiquitin_ligase"/>
</dbReference>
<dbReference type="Proteomes" id="UP000654075">
    <property type="component" value="Unassembled WGS sequence"/>
</dbReference>
<dbReference type="Gene3D" id="3.30.2410.10">
    <property type="entry name" value="Hect, E3 ligase catalytic domain"/>
    <property type="match status" value="1"/>
</dbReference>
<dbReference type="SUPFAM" id="SSF56204">
    <property type="entry name" value="Hect, E3 ligase catalytic domain"/>
    <property type="match status" value="1"/>
</dbReference>
<dbReference type="Gene3D" id="3.90.1750.10">
    <property type="entry name" value="Hect, E3 ligase catalytic domains"/>
    <property type="match status" value="1"/>
</dbReference>
<dbReference type="InterPro" id="IPR036770">
    <property type="entry name" value="Ankyrin_rpt-contain_sf"/>
</dbReference>
<feature type="compositionally biased region" description="Low complexity" evidence="7">
    <location>
        <begin position="65"/>
        <end position="78"/>
    </location>
</feature>
<dbReference type="EC" id="2.3.2.26" evidence="3"/>
<evidence type="ECO:0000256" key="2">
    <source>
        <dbReference type="ARBA" id="ARBA00004906"/>
    </source>
</evidence>
<evidence type="ECO:0000313" key="10">
    <source>
        <dbReference type="Proteomes" id="UP000654075"/>
    </source>
</evidence>
<dbReference type="EMBL" id="CAJNNV010018307">
    <property type="protein sequence ID" value="CAE8605764.1"/>
    <property type="molecule type" value="Genomic_DNA"/>
</dbReference>
<evidence type="ECO:0000259" key="8">
    <source>
        <dbReference type="PROSITE" id="PS50237"/>
    </source>
</evidence>
<dbReference type="PROSITE" id="PS50237">
    <property type="entry name" value="HECT"/>
    <property type="match status" value="1"/>
</dbReference>
<keyword evidence="5 6" id="KW-0833">Ubl conjugation pathway</keyword>
<keyword evidence="10" id="KW-1185">Reference proteome</keyword>
<organism evidence="9 10">
    <name type="scientific">Polarella glacialis</name>
    <name type="common">Dinoflagellate</name>
    <dbReference type="NCBI Taxonomy" id="89957"/>
    <lineage>
        <taxon>Eukaryota</taxon>
        <taxon>Sar</taxon>
        <taxon>Alveolata</taxon>
        <taxon>Dinophyceae</taxon>
        <taxon>Suessiales</taxon>
        <taxon>Suessiaceae</taxon>
        <taxon>Polarella</taxon>
    </lineage>
</organism>
<dbReference type="GO" id="GO:0016567">
    <property type="term" value="P:protein ubiquitination"/>
    <property type="evidence" value="ECO:0007669"/>
    <property type="project" value="TreeGrafter"/>
</dbReference>
<comment type="caution">
    <text evidence="9">The sequence shown here is derived from an EMBL/GenBank/DDBJ whole genome shotgun (WGS) entry which is preliminary data.</text>
</comment>
<reference evidence="9" key="1">
    <citation type="submission" date="2021-02" db="EMBL/GenBank/DDBJ databases">
        <authorList>
            <person name="Dougan E. K."/>
            <person name="Rhodes N."/>
            <person name="Thang M."/>
            <person name="Chan C."/>
        </authorList>
    </citation>
    <scope>NUCLEOTIDE SEQUENCE</scope>
</reference>
<dbReference type="AlphaFoldDB" id="A0A813EX79"/>
<evidence type="ECO:0000256" key="4">
    <source>
        <dbReference type="ARBA" id="ARBA00022679"/>
    </source>
</evidence>
<dbReference type="GO" id="GO:0005737">
    <property type="term" value="C:cytoplasm"/>
    <property type="evidence" value="ECO:0007669"/>
    <property type="project" value="TreeGrafter"/>
</dbReference>
<dbReference type="Gene3D" id="3.30.2160.10">
    <property type="entry name" value="Hect, E3 ligase catalytic domain"/>
    <property type="match status" value="1"/>
</dbReference>
<evidence type="ECO:0000256" key="6">
    <source>
        <dbReference type="PROSITE-ProRule" id="PRU00104"/>
    </source>
</evidence>
<protein>
    <recommendedName>
        <fullName evidence="3">HECT-type E3 ubiquitin transferase</fullName>
        <ecNumber evidence="3">2.3.2.26</ecNumber>
    </recommendedName>
</protein>
<dbReference type="PANTHER" id="PTHR11254:SF440">
    <property type="entry name" value="E3 UBIQUITIN-PROTEIN LIGASE NEDD-4"/>
    <property type="match status" value="1"/>
</dbReference>
<dbReference type="Pfam" id="PF00632">
    <property type="entry name" value="HECT"/>
    <property type="match status" value="1"/>
</dbReference>
<proteinExistence type="predicted"/>
<dbReference type="GO" id="GO:0006511">
    <property type="term" value="P:ubiquitin-dependent protein catabolic process"/>
    <property type="evidence" value="ECO:0007669"/>
    <property type="project" value="TreeGrafter"/>
</dbReference>
<comment type="catalytic activity">
    <reaction evidence="1">
        <text>S-ubiquitinyl-[E2 ubiquitin-conjugating enzyme]-L-cysteine + [acceptor protein]-L-lysine = [E2 ubiquitin-conjugating enzyme]-L-cysteine + N(6)-ubiquitinyl-[acceptor protein]-L-lysine.</text>
        <dbReference type="EC" id="2.3.2.26"/>
    </reaction>
</comment>
<sequence>MPHHLGGGEAVRRWPTLAIGVKKDKRCTACTKELPDATFSQTQLRRPKQQRRCLECVASATTTTTTTITTTARSPATSDLGRPHVSRNGPSPTSRLIQKLGPYMLVGILHDLIVNFPAHGSRCRKQYVAHFVQVLELISSVDDAKVRQSLKSTLLTATSKRQGTLRGHSHEATLNAGHILALSGSAAGVREIGKCGAEEIFTFLSFALVINRNDVECFYEMTVLRRDWVDLHGVEPWREGLSAAHWAVVRGRAEILKLMPELGSRDHFVRNSTSLMQRALENSQSACATVLLDICGVQVFNLDLFLGARPLKVRTLLEHPWCMELLKENRVVTKIFASKTQNGRTLAHINCCESDCLQFLHETLRSDSFFESTLKLEIEGNTTYSERQRELQREVADMVSLRVRDVHGETPAHCLLALSQGSLVPLAGPLALDVLAKVDGLCYLWDDVCKDPAQLSSAGSNELKHSLFLSSPSYLDLRSKQAWLSWYLRGSDHGLDDGFNFQVDWEFPLAGACEALGIDPASGASTVPRDALLRHVANAGAEGAAGDGLRREWLSRAVSELLNPQHGLFIHAADGHTLLPNPDAATVLPDHVAQMALLGRIFGLLLYHRETAPAVASLSLAFLKLAFGRGLKKSDLASVDPEAQKRVVQYLKDYVEDEVSLESFGLTFSYTEEPAAEYTSEANTPRVEWELVPGGAEKAVTEANKAEYIELYVQHRLGQWREKSSLQLSALVSGLAILVTAEVTEIMAQCCTPAELILLLGGIHEIDKSVVQDWREHTKYSGGIAAKSFLAQWFWSAVDGFCHEDRARLLAFVTGSTRPPASGFAHLSGFHGPGLFTLQGVDCDASRLPTAQTCFNTLRLPLSYPSREVMQTQLLRAIRGYSGFAEGAVAA</sequence>
<feature type="domain" description="HECT" evidence="8">
    <location>
        <begin position="535"/>
        <end position="887"/>
    </location>
</feature>
<gene>
    <name evidence="9" type="ORF">PGLA1383_LOCUS23862</name>
</gene>
<dbReference type="PANTHER" id="PTHR11254">
    <property type="entry name" value="HECT DOMAIN UBIQUITIN-PROTEIN LIGASE"/>
    <property type="match status" value="1"/>
</dbReference>
<dbReference type="GO" id="GO:0061630">
    <property type="term" value="F:ubiquitin protein ligase activity"/>
    <property type="evidence" value="ECO:0007669"/>
    <property type="project" value="UniProtKB-EC"/>
</dbReference>
<dbReference type="InterPro" id="IPR050409">
    <property type="entry name" value="E3_ubiq-protein_ligase"/>
</dbReference>
<evidence type="ECO:0000256" key="3">
    <source>
        <dbReference type="ARBA" id="ARBA00012485"/>
    </source>
</evidence>
<accession>A0A813EX79</accession>
<evidence type="ECO:0000256" key="1">
    <source>
        <dbReference type="ARBA" id="ARBA00000885"/>
    </source>
</evidence>
<dbReference type="SMART" id="SM00119">
    <property type="entry name" value="HECTc"/>
    <property type="match status" value="1"/>
</dbReference>
<dbReference type="Gene3D" id="1.25.40.20">
    <property type="entry name" value="Ankyrin repeat-containing domain"/>
    <property type="match status" value="1"/>
</dbReference>
<keyword evidence="4" id="KW-0808">Transferase</keyword>
<feature type="active site" description="Glycyl thioester intermediate" evidence="6">
    <location>
        <position position="854"/>
    </location>
</feature>
<evidence type="ECO:0000256" key="7">
    <source>
        <dbReference type="SAM" id="MobiDB-lite"/>
    </source>
</evidence>
<name>A0A813EX79_POLGL</name>
<feature type="region of interest" description="Disordered" evidence="7">
    <location>
        <begin position="65"/>
        <end position="94"/>
    </location>
</feature>
<dbReference type="InterPro" id="IPR000569">
    <property type="entry name" value="HECT_dom"/>
</dbReference>
<dbReference type="OrthoDB" id="8068875at2759"/>
<evidence type="ECO:0000256" key="5">
    <source>
        <dbReference type="ARBA" id="ARBA00022786"/>
    </source>
</evidence>
<comment type="pathway">
    <text evidence="2">Protein modification; protein ubiquitination.</text>
</comment>